<comment type="subcellular location">
    <subcellularLocation>
        <location evidence="1">Cytoplasm</location>
    </subcellularLocation>
</comment>
<keyword evidence="3" id="KW-0288">FMN</keyword>
<keyword evidence="4" id="KW-0547">Nucleotide-binding</keyword>
<evidence type="ECO:0000259" key="16">
    <source>
        <dbReference type="Pfam" id="PF08028"/>
    </source>
</evidence>
<dbReference type="FunFam" id="2.40.110.10:FF:000020">
    <property type="entry name" value="Putative acyl-CoA dehydrogenase YdbM"/>
    <property type="match status" value="1"/>
</dbReference>
<evidence type="ECO:0000256" key="6">
    <source>
        <dbReference type="ARBA" id="ARBA00023033"/>
    </source>
</evidence>
<dbReference type="Gene3D" id="1.20.140.10">
    <property type="entry name" value="Butyryl-CoA Dehydrogenase, subunit A, domain 3"/>
    <property type="match status" value="1"/>
</dbReference>
<evidence type="ECO:0000256" key="12">
    <source>
        <dbReference type="ARBA" id="ARBA00048445"/>
    </source>
</evidence>
<protein>
    <recommendedName>
        <fullName evidence="10">Dibenzothiophene monooxygenase</fullName>
        <ecNumber evidence="9">1.14.14.21</ecNumber>
    </recommendedName>
</protein>
<dbReference type="Pfam" id="PF02770">
    <property type="entry name" value="Acyl-CoA_dh_M"/>
    <property type="match status" value="1"/>
</dbReference>
<evidence type="ECO:0000256" key="5">
    <source>
        <dbReference type="ARBA" id="ARBA00023002"/>
    </source>
</evidence>
<dbReference type="Pfam" id="PF08028">
    <property type="entry name" value="Acyl-CoA_dh_2"/>
    <property type="match status" value="1"/>
</dbReference>
<evidence type="ECO:0000259" key="15">
    <source>
        <dbReference type="Pfam" id="PF02771"/>
    </source>
</evidence>
<dbReference type="InterPro" id="IPR036250">
    <property type="entry name" value="AcylCo_DH-like_C"/>
</dbReference>
<dbReference type="EC" id="1.14.14.21" evidence="9"/>
<dbReference type="InterPro" id="IPR046373">
    <property type="entry name" value="Acyl-CoA_Oxase/DH_mid-dom_sf"/>
</dbReference>
<feature type="domain" description="Acyl-CoA dehydrogenase C-terminal" evidence="16">
    <location>
        <begin position="235"/>
        <end position="370"/>
    </location>
</feature>
<reference evidence="18" key="1">
    <citation type="submission" date="2019-02" db="EMBL/GenBank/DDBJ databases">
        <title>Draft genome sequence of Dolichospermum planctonicum NIES-80.</title>
        <authorList>
            <person name="Yamaguchi H."/>
            <person name="Suzuki S."/>
            <person name="Kawachi M."/>
        </authorList>
    </citation>
    <scope>NUCLEOTIDE SEQUENCE [LARGE SCALE GENOMIC DNA]</scope>
    <source>
        <strain evidence="18">NIES-80</strain>
    </source>
</reference>
<dbReference type="OrthoDB" id="571684at2"/>
<name>A0A480ALX5_9CYAN</name>
<dbReference type="EMBL" id="BJCF01000032">
    <property type="protein sequence ID" value="GCL43064.1"/>
    <property type="molecule type" value="Genomic_DNA"/>
</dbReference>
<dbReference type="PANTHER" id="PTHR43884:SF12">
    <property type="entry name" value="ISOVALERYL-COA DEHYDROGENASE, MITOCHONDRIAL-RELATED"/>
    <property type="match status" value="1"/>
</dbReference>
<keyword evidence="2" id="KW-0285">Flavoprotein</keyword>
<evidence type="ECO:0000256" key="2">
    <source>
        <dbReference type="ARBA" id="ARBA00022630"/>
    </source>
</evidence>
<dbReference type="PANTHER" id="PTHR43884">
    <property type="entry name" value="ACYL-COA DEHYDROGENASE"/>
    <property type="match status" value="1"/>
</dbReference>
<comment type="similarity">
    <text evidence="8">Belongs to the DszC flavin monooxygenase family.</text>
</comment>
<dbReference type="RefSeq" id="WP_137908587.1">
    <property type="nucleotide sequence ID" value="NZ_BJCF01000032.1"/>
</dbReference>
<dbReference type="AlphaFoldDB" id="A0A480ALX5"/>
<organism evidence="17 18">
    <name type="scientific">Dolichospermum planctonicum</name>
    <dbReference type="NCBI Taxonomy" id="136072"/>
    <lineage>
        <taxon>Bacteria</taxon>
        <taxon>Bacillati</taxon>
        <taxon>Cyanobacteriota</taxon>
        <taxon>Cyanophyceae</taxon>
        <taxon>Nostocales</taxon>
        <taxon>Aphanizomenonaceae</taxon>
        <taxon>Dolichospermum</taxon>
    </lineage>
</organism>
<dbReference type="GO" id="GO:0050660">
    <property type="term" value="F:flavin adenine dinucleotide binding"/>
    <property type="evidence" value="ECO:0007669"/>
    <property type="project" value="InterPro"/>
</dbReference>
<proteinExistence type="inferred from homology"/>
<dbReference type="GO" id="GO:0006552">
    <property type="term" value="P:L-leucine catabolic process"/>
    <property type="evidence" value="ECO:0007669"/>
    <property type="project" value="TreeGrafter"/>
</dbReference>
<evidence type="ECO:0000256" key="7">
    <source>
        <dbReference type="ARBA" id="ARBA00034307"/>
    </source>
</evidence>
<dbReference type="InterPro" id="IPR009100">
    <property type="entry name" value="AcylCoA_DH/oxidase_NM_dom_sf"/>
</dbReference>
<evidence type="ECO:0000256" key="11">
    <source>
        <dbReference type="ARBA" id="ARBA00047859"/>
    </source>
</evidence>
<comment type="catalytic activity">
    <reaction evidence="11">
        <text>dibenzothiophene + FMNH2 + O2 = dibenzothiophene 5-oxide + FMN + H2O + H(+)</text>
        <dbReference type="Rhea" id="RHEA:49076"/>
        <dbReference type="ChEBI" id="CHEBI:15377"/>
        <dbReference type="ChEBI" id="CHEBI:15378"/>
        <dbReference type="ChEBI" id="CHEBI:15379"/>
        <dbReference type="ChEBI" id="CHEBI:23681"/>
        <dbReference type="ChEBI" id="CHEBI:23683"/>
        <dbReference type="ChEBI" id="CHEBI:57618"/>
        <dbReference type="ChEBI" id="CHEBI:58210"/>
    </reaction>
</comment>
<sequence length="393" mass="44472">MGNDFELEVKDYIVLAQSLAAEFAQTAIERDAQGGTPKQERDSLRQSNLLKLIIPKEYGGIGANWITTFKIIREFAKVDSSLAHVFSYHQIGVVIPHIFGTIEQKQYYYSETVNHNWFWCNALNPRDKRAVITAQENHFLLNGSKSFCSGSVDSDILPLSAIDQTTGELIILVIPSRRQGVKIHTDWDSMGQRQTDSGNINFDNVIVYPQEIIGARYNQNSIFTTIRSCITQLNLANIYLGIAEGAFASAKNYTQNCKKPWLTSEVECVNKDPFILHHYGTMWVDLQGVKALVNQAIELLQAAWEKEHNLTPTQRGECMIAVNTAKVAATKVGLDITNRIFEVMGASSTGQKYGFDRYWRNMRTFTLHDPVDYRLREIGKWALNDEFPQTGAY</sequence>
<dbReference type="SUPFAM" id="SSF47203">
    <property type="entry name" value="Acyl-CoA dehydrogenase C-terminal domain-like"/>
    <property type="match status" value="1"/>
</dbReference>
<comment type="catalytic activity">
    <reaction evidence="12">
        <text>dibenzothiophene 5-oxide + FMNH2 + O2 = dibenzothiophene 5,5-dioxide + FMN + H2O + H(+)</text>
        <dbReference type="Rhea" id="RHEA:49080"/>
        <dbReference type="ChEBI" id="CHEBI:15377"/>
        <dbReference type="ChEBI" id="CHEBI:15378"/>
        <dbReference type="ChEBI" id="CHEBI:15379"/>
        <dbReference type="ChEBI" id="CHEBI:23683"/>
        <dbReference type="ChEBI" id="CHEBI:57618"/>
        <dbReference type="ChEBI" id="CHEBI:58210"/>
        <dbReference type="ChEBI" id="CHEBI:90356"/>
    </reaction>
</comment>
<feature type="domain" description="Acyl-CoA dehydrogenase/oxidase N-terminal" evidence="15">
    <location>
        <begin position="19"/>
        <end position="111"/>
    </location>
</feature>
<keyword evidence="5" id="KW-0560">Oxidoreductase</keyword>
<dbReference type="GO" id="GO:0004497">
    <property type="term" value="F:monooxygenase activity"/>
    <property type="evidence" value="ECO:0007669"/>
    <property type="project" value="UniProtKB-KW"/>
</dbReference>
<evidence type="ECO:0000313" key="17">
    <source>
        <dbReference type="EMBL" id="GCL43064.1"/>
    </source>
</evidence>
<evidence type="ECO:0000313" key="18">
    <source>
        <dbReference type="Proteomes" id="UP000299367"/>
    </source>
</evidence>
<feature type="domain" description="Acyl-CoA oxidase/dehydrogenase middle" evidence="14">
    <location>
        <begin position="132"/>
        <end position="205"/>
    </location>
</feature>
<gene>
    <name evidence="17" type="ORF">NIES80_27750</name>
</gene>
<dbReference type="Pfam" id="PF02771">
    <property type="entry name" value="Acyl-CoA_dh_N"/>
    <property type="match status" value="1"/>
</dbReference>
<comment type="pathway">
    <text evidence="7">Sulfur metabolism; dibenzothiophene degradation.</text>
</comment>
<accession>A0A480ALX5</accession>
<dbReference type="SUPFAM" id="SSF56645">
    <property type="entry name" value="Acyl-CoA dehydrogenase NM domain-like"/>
    <property type="match status" value="1"/>
</dbReference>
<dbReference type="InterPro" id="IPR013107">
    <property type="entry name" value="Acyl-CoA_DH_C"/>
</dbReference>
<dbReference type="GO" id="GO:0005737">
    <property type="term" value="C:cytoplasm"/>
    <property type="evidence" value="ECO:0007669"/>
    <property type="project" value="UniProtKB-SubCell"/>
</dbReference>
<evidence type="ECO:0000256" key="8">
    <source>
        <dbReference type="ARBA" id="ARBA00034317"/>
    </source>
</evidence>
<keyword evidence="6" id="KW-0503">Monooxygenase</keyword>
<evidence type="ECO:0000256" key="9">
    <source>
        <dbReference type="ARBA" id="ARBA00034328"/>
    </source>
</evidence>
<dbReference type="Gene3D" id="2.40.110.10">
    <property type="entry name" value="Butyryl-CoA Dehydrogenase, subunit A, domain 2"/>
    <property type="match status" value="1"/>
</dbReference>
<dbReference type="GO" id="GO:0008470">
    <property type="term" value="F:3-methylbutanoyl-CoA dehydrogenase activity"/>
    <property type="evidence" value="ECO:0007669"/>
    <property type="project" value="TreeGrafter"/>
</dbReference>
<dbReference type="Proteomes" id="UP000299367">
    <property type="component" value="Unassembled WGS sequence"/>
</dbReference>
<comment type="caution">
    <text evidence="17">The sequence shown here is derived from an EMBL/GenBank/DDBJ whole genome shotgun (WGS) entry which is preliminary data.</text>
</comment>
<evidence type="ECO:0000256" key="13">
    <source>
        <dbReference type="ARBA" id="ARBA00049456"/>
    </source>
</evidence>
<evidence type="ECO:0000259" key="14">
    <source>
        <dbReference type="Pfam" id="PF02770"/>
    </source>
</evidence>
<comment type="catalytic activity">
    <reaction evidence="13">
        <text>dibenzothiophene + 2 FMNH2 + 2 O2 = dibenzothiophene 5,5-dioxide + 2 FMN + 2 H2O + 2 H(+)</text>
        <dbReference type="Rhea" id="RHEA:49072"/>
        <dbReference type="ChEBI" id="CHEBI:15377"/>
        <dbReference type="ChEBI" id="CHEBI:15378"/>
        <dbReference type="ChEBI" id="CHEBI:15379"/>
        <dbReference type="ChEBI" id="CHEBI:23681"/>
        <dbReference type="ChEBI" id="CHEBI:57618"/>
        <dbReference type="ChEBI" id="CHEBI:58210"/>
        <dbReference type="ChEBI" id="CHEBI:90356"/>
        <dbReference type="EC" id="1.14.14.21"/>
    </reaction>
</comment>
<dbReference type="InterPro" id="IPR006091">
    <property type="entry name" value="Acyl-CoA_Oxase/DH_mid-dom"/>
</dbReference>
<dbReference type="InterPro" id="IPR037069">
    <property type="entry name" value="AcylCoA_DH/ox_N_sf"/>
</dbReference>
<dbReference type="PIRSF" id="PIRSF016578">
    <property type="entry name" value="HsaA"/>
    <property type="match status" value="1"/>
</dbReference>
<dbReference type="Gene3D" id="1.10.540.10">
    <property type="entry name" value="Acyl-CoA dehydrogenase/oxidase, N-terminal domain"/>
    <property type="match status" value="1"/>
</dbReference>
<evidence type="ECO:0000256" key="3">
    <source>
        <dbReference type="ARBA" id="ARBA00022643"/>
    </source>
</evidence>
<dbReference type="InterPro" id="IPR013786">
    <property type="entry name" value="AcylCoA_DH/ox_N"/>
</dbReference>
<evidence type="ECO:0000256" key="4">
    <source>
        <dbReference type="ARBA" id="ARBA00022741"/>
    </source>
</evidence>
<evidence type="ECO:0000256" key="1">
    <source>
        <dbReference type="ARBA" id="ARBA00004496"/>
    </source>
</evidence>
<evidence type="ECO:0000256" key="10">
    <source>
        <dbReference type="ARBA" id="ARBA00034345"/>
    </source>
</evidence>